<evidence type="ECO:0000313" key="3">
    <source>
        <dbReference type="EMBL" id="KAJ8889050.1"/>
    </source>
</evidence>
<comment type="caution">
    <text evidence="3">The sequence shown here is derived from an EMBL/GenBank/DDBJ whole genome shotgun (WGS) entry which is preliminary data.</text>
</comment>
<dbReference type="EMBL" id="JARBHB010000003">
    <property type="protein sequence ID" value="KAJ8889050.1"/>
    <property type="molecule type" value="Genomic_DNA"/>
</dbReference>
<keyword evidence="4" id="KW-1185">Reference proteome</keyword>
<dbReference type="Proteomes" id="UP001159363">
    <property type="component" value="Chromosome 3"/>
</dbReference>
<name>A0ABQ9HXE1_9NEOP</name>
<evidence type="ECO:0000256" key="1">
    <source>
        <dbReference type="SAM" id="MobiDB-lite"/>
    </source>
</evidence>
<gene>
    <name evidence="3" type="ORF">PR048_008544</name>
</gene>
<accession>A0ABQ9HXE1</accession>
<feature type="region of interest" description="Disordered" evidence="1">
    <location>
        <begin position="160"/>
        <end position="180"/>
    </location>
</feature>
<organism evidence="3 4">
    <name type="scientific">Dryococelus australis</name>
    <dbReference type="NCBI Taxonomy" id="614101"/>
    <lineage>
        <taxon>Eukaryota</taxon>
        <taxon>Metazoa</taxon>
        <taxon>Ecdysozoa</taxon>
        <taxon>Arthropoda</taxon>
        <taxon>Hexapoda</taxon>
        <taxon>Insecta</taxon>
        <taxon>Pterygota</taxon>
        <taxon>Neoptera</taxon>
        <taxon>Polyneoptera</taxon>
        <taxon>Phasmatodea</taxon>
        <taxon>Verophasmatodea</taxon>
        <taxon>Anareolatae</taxon>
        <taxon>Phasmatidae</taxon>
        <taxon>Eurycanthinae</taxon>
        <taxon>Dryococelus</taxon>
    </lineage>
</organism>
<proteinExistence type="predicted"/>
<evidence type="ECO:0000313" key="4">
    <source>
        <dbReference type="Proteomes" id="UP001159363"/>
    </source>
</evidence>
<sequence>MYIDTVVPTEAEAPPMWIWLIKKVYILYIFGVCLGLLAFGMLICCYCLGMKLWLSRKMKESEVATARHPMSENFFGRGKRSAGFLKDLPFAPLLHSDVAPNTPRFTLIGSQDLDACVVSLPCAGYERLVEKAPEEGRIIVPRERAGFKVSLQEQKQYREERTTAGGSNRFGGGMPKRSSRMGKTLEEFQQDYNEIIKVPGNMTSHRHCHM</sequence>
<keyword evidence="2" id="KW-1133">Transmembrane helix</keyword>
<evidence type="ECO:0000256" key="2">
    <source>
        <dbReference type="SAM" id="Phobius"/>
    </source>
</evidence>
<reference evidence="3 4" key="1">
    <citation type="submission" date="2023-02" db="EMBL/GenBank/DDBJ databases">
        <title>LHISI_Scaffold_Assembly.</title>
        <authorList>
            <person name="Stuart O.P."/>
            <person name="Cleave R."/>
            <person name="Magrath M.J.L."/>
            <person name="Mikheyev A.S."/>
        </authorList>
    </citation>
    <scope>NUCLEOTIDE SEQUENCE [LARGE SCALE GENOMIC DNA]</scope>
    <source>
        <strain evidence="3">Daus_M_001</strain>
        <tissue evidence="3">Leg muscle</tissue>
    </source>
</reference>
<keyword evidence="2" id="KW-0812">Transmembrane</keyword>
<feature type="transmembrane region" description="Helical" evidence="2">
    <location>
        <begin position="25"/>
        <end position="49"/>
    </location>
</feature>
<protein>
    <submittedName>
        <fullName evidence="3">Uncharacterized protein</fullName>
    </submittedName>
</protein>
<keyword evidence="2" id="KW-0472">Membrane</keyword>